<dbReference type="OrthoDB" id="265974at2"/>
<dbReference type="Proteomes" id="UP000198790">
    <property type="component" value="Unassembled WGS sequence"/>
</dbReference>
<reference evidence="3 4" key="1">
    <citation type="submission" date="2016-10" db="EMBL/GenBank/DDBJ databases">
        <authorList>
            <person name="de Groot N.N."/>
        </authorList>
    </citation>
    <scope>NUCLEOTIDE SEQUENCE [LARGE SCALE GENOMIC DNA]</scope>
    <source>
        <strain evidence="3 4">DSM 23399</strain>
    </source>
</reference>
<gene>
    <name evidence="3" type="ORF">SAMN04489723_13114</name>
</gene>
<evidence type="ECO:0000313" key="4">
    <source>
        <dbReference type="Proteomes" id="UP000198790"/>
    </source>
</evidence>
<dbReference type="GO" id="GO:0016788">
    <property type="term" value="F:hydrolase activity, acting on ester bonds"/>
    <property type="evidence" value="ECO:0007669"/>
    <property type="project" value="UniProtKB-ARBA"/>
</dbReference>
<accession>A0A1I1CJ45</accession>
<protein>
    <recommendedName>
        <fullName evidence="2">DUF4886 domain-containing protein</fullName>
    </recommendedName>
</protein>
<dbReference type="EMBL" id="FOKK01000031">
    <property type="protein sequence ID" value="SFB60938.1"/>
    <property type="molecule type" value="Genomic_DNA"/>
</dbReference>
<proteinExistence type="predicted"/>
<dbReference type="STRING" id="237018.SAMN04489723_13114"/>
<dbReference type="Gene3D" id="3.40.50.1110">
    <property type="entry name" value="SGNH hydrolase"/>
    <property type="match status" value="1"/>
</dbReference>
<sequence>MKQVKISLVLILILCLCSTQLIFASSSVQRAATDTIRVLTIGNSFADNASQYLLEITQSVEGFHIVIGSANIGGSSLDKHADYIKKNEQDSTFKPYRGKSLKDMLLQEKWDVVTIQQVSHMSYKSETYQPYADEIVDFVNTYSPDAKIYIHQTWAYAPDCERLEGFGITSDQMYKGLKKNYKTLAKHYNSPILKSGDAFIHASKAYNIDLWTAEDRFHANSNGEYLAGCVWFSELFNVSAKKIQFVPEGMSNETAALLRNAASK</sequence>
<evidence type="ECO:0000313" key="3">
    <source>
        <dbReference type="EMBL" id="SFB60938.1"/>
    </source>
</evidence>
<keyword evidence="1" id="KW-0732">Signal</keyword>
<feature type="domain" description="DUF4886" evidence="2">
    <location>
        <begin position="38"/>
        <end position="263"/>
    </location>
</feature>
<feature type="chain" id="PRO_5011498120" description="DUF4886 domain-containing protein" evidence="1">
    <location>
        <begin position="25"/>
        <end position="264"/>
    </location>
</feature>
<evidence type="ECO:0000256" key="1">
    <source>
        <dbReference type="SAM" id="SignalP"/>
    </source>
</evidence>
<dbReference type="InterPro" id="IPR036514">
    <property type="entry name" value="SGNH_hydro_sf"/>
</dbReference>
<evidence type="ECO:0000259" key="2">
    <source>
        <dbReference type="Pfam" id="PF16227"/>
    </source>
</evidence>
<keyword evidence="4" id="KW-1185">Reference proteome</keyword>
<dbReference type="RefSeq" id="WP_092901931.1">
    <property type="nucleotide sequence ID" value="NZ_FOKK01000031.1"/>
</dbReference>
<dbReference type="InterPro" id="IPR032616">
    <property type="entry name" value="DUF4886"/>
</dbReference>
<feature type="signal peptide" evidence="1">
    <location>
        <begin position="1"/>
        <end position="24"/>
    </location>
</feature>
<dbReference type="SUPFAM" id="SSF52266">
    <property type="entry name" value="SGNH hydrolase"/>
    <property type="match status" value="1"/>
</dbReference>
<name>A0A1I1CJ45_9BACT</name>
<organism evidence="3 4">
    <name type="scientific">Algoriphagus aquimarinus</name>
    <dbReference type="NCBI Taxonomy" id="237018"/>
    <lineage>
        <taxon>Bacteria</taxon>
        <taxon>Pseudomonadati</taxon>
        <taxon>Bacteroidota</taxon>
        <taxon>Cytophagia</taxon>
        <taxon>Cytophagales</taxon>
        <taxon>Cyclobacteriaceae</taxon>
        <taxon>Algoriphagus</taxon>
    </lineage>
</organism>
<dbReference type="AlphaFoldDB" id="A0A1I1CJ45"/>
<dbReference type="Pfam" id="PF16227">
    <property type="entry name" value="DUF4886"/>
    <property type="match status" value="1"/>
</dbReference>